<keyword evidence="6" id="KW-0966">Cell projection</keyword>
<dbReference type="InterPro" id="IPR037925">
    <property type="entry name" value="FlgE/F/G-like"/>
</dbReference>
<keyword evidence="2" id="KW-0975">Bacterial flagellum</keyword>
<dbReference type="Pfam" id="PF06429">
    <property type="entry name" value="Flg_bbr_C"/>
    <property type="match status" value="1"/>
</dbReference>
<dbReference type="InterPro" id="IPR010930">
    <property type="entry name" value="Flg_bb/hook_C_dom"/>
</dbReference>
<evidence type="ECO:0000313" key="6">
    <source>
        <dbReference type="EMBL" id="MFC5540631.1"/>
    </source>
</evidence>
<reference evidence="7" key="1">
    <citation type="journal article" date="2019" name="Int. J. Syst. Evol. Microbiol.">
        <title>The Global Catalogue of Microorganisms (GCM) 10K type strain sequencing project: providing services to taxonomists for standard genome sequencing and annotation.</title>
        <authorList>
            <consortium name="The Broad Institute Genomics Platform"/>
            <consortium name="The Broad Institute Genome Sequencing Center for Infectious Disease"/>
            <person name="Wu L."/>
            <person name="Ma J."/>
        </authorList>
    </citation>
    <scope>NUCLEOTIDE SEQUENCE [LARGE SCALE GENOMIC DNA]</scope>
    <source>
        <strain evidence="7">CCUG 56331</strain>
    </source>
</reference>
<evidence type="ECO:0000259" key="4">
    <source>
        <dbReference type="Pfam" id="PF06429"/>
    </source>
</evidence>
<dbReference type="PANTHER" id="PTHR30435:SF19">
    <property type="entry name" value="FLAGELLAR BASAL-BODY ROD PROTEIN FLGG"/>
    <property type="match status" value="1"/>
</dbReference>
<feature type="domain" description="Flagellar basal body rod protein N-terminal" evidence="3">
    <location>
        <begin position="5"/>
        <end position="35"/>
    </location>
</feature>
<comment type="similarity">
    <text evidence="1 2">Belongs to the flagella basal body rod proteins family.</text>
</comment>
<dbReference type="Pfam" id="PF00460">
    <property type="entry name" value="Flg_bb_rod"/>
    <property type="match status" value="1"/>
</dbReference>
<dbReference type="NCBIfam" id="TIGR03506">
    <property type="entry name" value="FlgEFG_subfam"/>
    <property type="match status" value="1"/>
</dbReference>
<dbReference type="PANTHER" id="PTHR30435">
    <property type="entry name" value="FLAGELLAR PROTEIN"/>
    <property type="match status" value="1"/>
</dbReference>
<comment type="subcellular location">
    <subcellularLocation>
        <location evidence="2">Bacterial flagellum basal body</location>
    </subcellularLocation>
</comment>
<evidence type="ECO:0000313" key="7">
    <source>
        <dbReference type="Proteomes" id="UP001595978"/>
    </source>
</evidence>
<keyword evidence="6" id="KW-0282">Flagellum</keyword>
<dbReference type="EMBL" id="JBHSNQ010000031">
    <property type="protein sequence ID" value="MFC5540631.1"/>
    <property type="molecule type" value="Genomic_DNA"/>
</dbReference>
<keyword evidence="6" id="KW-0969">Cilium</keyword>
<dbReference type="InterPro" id="IPR020013">
    <property type="entry name" value="Flagellar_FlgE/F/G"/>
</dbReference>
<evidence type="ECO:0000256" key="2">
    <source>
        <dbReference type="RuleBase" id="RU362116"/>
    </source>
</evidence>
<dbReference type="InterPro" id="IPR001444">
    <property type="entry name" value="Flag_bb_rod_N"/>
</dbReference>
<accession>A0ABW0R7Z7</accession>
<protein>
    <submittedName>
        <fullName evidence="6">Flagellar hook-basal body protein</fullName>
    </submittedName>
</protein>
<comment type="caution">
    <text evidence="6">The sequence shown here is derived from an EMBL/GenBank/DDBJ whole genome shotgun (WGS) entry which is preliminary data.</text>
</comment>
<dbReference type="Pfam" id="PF22692">
    <property type="entry name" value="LlgE_F_G_D1"/>
    <property type="match status" value="1"/>
</dbReference>
<name>A0ABW0R7Z7_9BACL</name>
<dbReference type="Proteomes" id="UP001595978">
    <property type="component" value="Unassembled WGS sequence"/>
</dbReference>
<dbReference type="RefSeq" id="WP_342470299.1">
    <property type="nucleotide sequence ID" value="NZ_JBHSNQ010000031.1"/>
</dbReference>
<keyword evidence="7" id="KW-1185">Reference proteome</keyword>
<feature type="domain" description="Flagellar basal-body/hook protein C-terminal" evidence="4">
    <location>
        <begin position="238"/>
        <end position="277"/>
    </location>
</feature>
<evidence type="ECO:0000259" key="5">
    <source>
        <dbReference type="Pfam" id="PF22692"/>
    </source>
</evidence>
<evidence type="ECO:0000256" key="1">
    <source>
        <dbReference type="ARBA" id="ARBA00009677"/>
    </source>
</evidence>
<proteinExistence type="inferred from homology"/>
<organism evidence="6 7">
    <name type="scientific">Ureibacillus suwonensis</name>
    <dbReference type="NCBI Taxonomy" id="313007"/>
    <lineage>
        <taxon>Bacteria</taxon>
        <taxon>Bacillati</taxon>
        <taxon>Bacillota</taxon>
        <taxon>Bacilli</taxon>
        <taxon>Bacillales</taxon>
        <taxon>Caryophanaceae</taxon>
        <taxon>Ureibacillus</taxon>
    </lineage>
</organism>
<feature type="domain" description="Flagellar hook protein FlgE/F/G-like D1" evidence="5">
    <location>
        <begin position="102"/>
        <end position="170"/>
    </location>
</feature>
<dbReference type="SUPFAM" id="SSF117143">
    <property type="entry name" value="Flagellar hook protein flgE"/>
    <property type="match status" value="1"/>
</dbReference>
<evidence type="ECO:0000259" key="3">
    <source>
        <dbReference type="Pfam" id="PF00460"/>
    </source>
</evidence>
<sequence>MLRTMLTATNTLNQIQLQIDTISNNIANIGTNGYKAKEARFSEMLYQEYHNTRKDEQSPRLTPQGIRYGVGAKISQIQTNNAQGTLQTTDRPLDFAFKNARQYFNILMPDENGDMNVVYTRKGDFYATPMNNGQMMLVNADGYAVADIDGNPIVFDEEVSSFSLENGGRLVVNLEDGTQQAFLLGVTEIHLPQLMMKISDEYIDVPDNLNELGYELNDVLTDMQGNARQNIGLENYQLELSNVNMAKEMTQLIQAQKSYQFNARAITIADQMLGLINGIR</sequence>
<dbReference type="InterPro" id="IPR053967">
    <property type="entry name" value="LlgE_F_G-like_D1"/>
</dbReference>
<gene>
    <name evidence="6" type="ORF">ACFPOH_02405</name>
</gene>